<dbReference type="RefSeq" id="WP_102654165.1">
    <property type="nucleotide sequence ID" value="NZ_PNRF01000029.1"/>
</dbReference>
<dbReference type="InterPro" id="IPR005105">
    <property type="entry name" value="GlnD_Uridyltrans_N"/>
</dbReference>
<feature type="domain" description="DUF294" evidence="2">
    <location>
        <begin position="233"/>
        <end position="374"/>
    </location>
</feature>
<proteinExistence type="predicted"/>
<evidence type="ECO:0000313" key="4">
    <source>
        <dbReference type="Proteomes" id="UP000235803"/>
    </source>
</evidence>
<keyword evidence="4" id="KW-1185">Reference proteome</keyword>
<dbReference type="OrthoDB" id="9808528at2"/>
<accession>A0A2N7U103</accession>
<dbReference type="InterPro" id="IPR018821">
    <property type="entry name" value="DUF294_put_nucleoTrafse_sb-bd"/>
</dbReference>
<dbReference type="Pfam" id="PF03445">
    <property type="entry name" value="DUF294"/>
    <property type="match status" value="1"/>
</dbReference>
<evidence type="ECO:0000259" key="2">
    <source>
        <dbReference type="Pfam" id="PF10335"/>
    </source>
</evidence>
<gene>
    <name evidence="3" type="ORF">C1H69_14815</name>
</gene>
<dbReference type="Proteomes" id="UP000235803">
    <property type="component" value="Unassembled WGS sequence"/>
</dbReference>
<dbReference type="EMBL" id="PNRF01000029">
    <property type="protein sequence ID" value="PMR74116.1"/>
    <property type="molecule type" value="Genomic_DNA"/>
</dbReference>
<protein>
    <submittedName>
        <fullName evidence="3">Signal transduction protein</fullName>
    </submittedName>
</protein>
<dbReference type="CDD" id="cd05401">
    <property type="entry name" value="NT_GlnE_GlnD_like"/>
    <property type="match status" value="1"/>
</dbReference>
<evidence type="ECO:0000313" key="3">
    <source>
        <dbReference type="EMBL" id="PMR74116.1"/>
    </source>
</evidence>
<feature type="domain" description="Protein-PII uridylyltransferase N-terminal" evidence="1">
    <location>
        <begin position="55"/>
        <end position="191"/>
    </location>
</feature>
<evidence type="ECO:0000259" key="1">
    <source>
        <dbReference type="Pfam" id="PF03445"/>
    </source>
</evidence>
<dbReference type="GO" id="GO:0008773">
    <property type="term" value="F:[protein-PII] uridylyltransferase activity"/>
    <property type="evidence" value="ECO:0007669"/>
    <property type="project" value="InterPro"/>
</dbReference>
<sequence length="376" mass="41986">MRLLHRASPWRELFAADNLPDPASLPSLLSPLRDALIELGPEPGLAEAHAWQTILVEALSRLDLPAWRISQLISDHNELLYRRAIQLSLNEMQGQGWGTPPAAFCVLTLGSGARHESLLAPDQDNAMIIADYPDRRHTEIDGFFQSLGERFTSRLDEAGIPLCNGHVMARWPMWRKRLSEWCEQLSLWTADRRVKRVQQSNILLDFHPVHGDAGLAGSLADHVQRSMPRAGLFLDEMATLLDELPVALDRFGRLSGDGEGAPHEDALNLKRQGVLPLVNAVRLLSLRHGVRPPDTRLRLAALVLKEGLAASQARRLTAVLERFQERLLQAQQASLKAGAIPDGWIDLSRLDTDERLLLRQDMQAIRSLIRLAQASV</sequence>
<reference evidence="3 4" key="1">
    <citation type="submission" date="2018-01" db="EMBL/GenBank/DDBJ databases">
        <title>Halomonas endophytica sp. nov., isolated from storage liquid in the stems of Populus euphratica.</title>
        <authorList>
            <person name="Chen C."/>
        </authorList>
    </citation>
    <scope>NUCLEOTIDE SEQUENCE [LARGE SCALE GENOMIC DNA]</scope>
    <source>
        <strain evidence="3 4">MC28</strain>
    </source>
</reference>
<organism evidence="3 4">
    <name type="scientific">Billgrantia endophytica</name>
    <dbReference type="NCBI Taxonomy" id="2033802"/>
    <lineage>
        <taxon>Bacteria</taxon>
        <taxon>Pseudomonadati</taxon>
        <taxon>Pseudomonadota</taxon>
        <taxon>Gammaproteobacteria</taxon>
        <taxon>Oceanospirillales</taxon>
        <taxon>Halomonadaceae</taxon>
        <taxon>Billgrantia</taxon>
    </lineage>
</organism>
<dbReference type="Pfam" id="PF10335">
    <property type="entry name" value="DUF294_C"/>
    <property type="match status" value="1"/>
</dbReference>
<comment type="caution">
    <text evidence="3">The sequence shown here is derived from an EMBL/GenBank/DDBJ whole genome shotgun (WGS) entry which is preliminary data.</text>
</comment>
<name>A0A2N7U103_9GAMM</name>
<dbReference type="AlphaFoldDB" id="A0A2N7U103"/>